<dbReference type="OrthoDB" id="5780965at2759"/>
<name>A0A8T2NW40_9TELE</name>
<dbReference type="PANTHER" id="PTHR12997:SF10">
    <property type="entry name" value="INOSITOL-POLYPHOSPHATE 5-PHOSPHATASE"/>
    <property type="match status" value="1"/>
</dbReference>
<feature type="non-terminal residue" evidence="5">
    <location>
        <position position="1"/>
    </location>
</feature>
<evidence type="ECO:0000256" key="1">
    <source>
        <dbReference type="ARBA" id="ARBA00012997"/>
    </source>
</evidence>
<sequence length="269" mass="30428">SLCSSATMQTVRAADTNEVDKLIFREMDNDRKVVLQLEKKLFNYINQDVFRENNGTLLLEYDKELSVFKDRLNELEISFPPRCLDPAAEISGLAAEGKERVTVYLEPASRPEDRGTSPGSSQYEATWPTQRAAVKIRERGLWSSTACEAEAERKTGRREERDTEEGREREGGSWDRPETNLGTYPYSEDSSQGKQYMNTRCPAWCDRILMSSSAKDLVLKPENEDKTVTYDNIGPNVCMGDHKPVFLSFRITPGAGKPNANKHKCCVVQ</sequence>
<evidence type="ECO:0000259" key="4">
    <source>
        <dbReference type="SMART" id="SM00128"/>
    </source>
</evidence>
<protein>
    <recommendedName>
        <fullName evidence="1">inositol-polyphosphate 5-phosphatase</fullName>
        <ecNumber evidence="1">3.1.3.56</ecNumber>
    </recommendedName>
</protein>
<dbReference type="SUPFAM" id="SSF56219">
    <property type="entry name" value="DNase I-like"/>
    <property type="match status" value="1"/>
</dbReference>
<evidence type="ECO:0000313" key="6">
    <source>
        <dbReference type="Proteomes" id="UP000824540"/>
    </source>
</evidence>
<dbReference type="InterPro" id="IPR039737">
    <property type="entry name" value="INPP5A"/>
</dbReference>
<dbReference type="Gene3D" id="3.60.10.10">
    <property type="entry name" value="Endonuclease/exonuclease/phosphatase"/>
    <property type="match status" value="1"/>
</dbReference>
<feature type="compositionally biased region" description="Polar residues" evidence="3">
    <location>
        <begin position="117"/>
        <end position="129"/>
    </location>
</feature>
<reference evidence="5" key="1">
    <citation type="thesis" date="2021" institute="BYU ScholarsArchive" country="Provo, UT, USA">
        <title>Applications of and Algorithms for Genome Assembly and Genomic Analyses with an Emphasis on Marine Teleosts.</title>
        <authorList>
            <person name="Pickett B.D."/>
        </authorList>
    </citation>
    <scope>NUCLEOTIDE SEQUENCE</scope>
    <source>
        <strain evidence="5">HI-2016</strain>
    </source>
</reference>
<evidence type="ECO:0000256" key="3">
    <source>
        <dbReference type="SAM" id="MobiDB-lite"/>
    </source>
</evidence>
<evidence type="ECO:0000256" key="2">
    <source>
        <dbReference type="ARBA" id="ARBA00023599"/>
    </source>
</evidence>
<comment type="similarity">
    <text evidence="2">Belongs to the inositol 1,4,5-trisphosphate 5-phosphatase type I family.</text>
</comment>
<dbReference type="PANTHER" id="PTHR12997">
    <property type="entry name" value="TYPE I INOSITOL-1,4,5-TRISPHOSPHATE 5-PHOSPHATASE"/>
    <property type="match status" value="1"/>
</dbReference>
<keyword evidence="6" id="KW-1185">Reference proteome</keyword>
<feature type="compositionally biased region" description="Basic and acidic residues" evidence="3">
    <location>
        <begin position="150"/>
        <end position="178"/>
    </location>
</feature>
<dbReference type="EMBL" id="JAFBMS010000020">
    <property type="protein sequence ID" value="KAG9344389.1"/>
    <property type="molecule type" value="Genomic_DNA"/>
</dbReference>
<feature type="region of interest" description="Disordered" evidence="3">
    <location>
        <begin position="106"/>
        <end position="129"/>
    </location>
</feature>
<feature type="domain" description="Inositol polyphosphate-related phosphatase" evidence="4">
    <location>
        <begin position="9"/>
        <end position="257"/>
    </location>
</feature>
<dbReference type="InterPro" id="IPR000300">
    <property type="entry name" value="IPPc"/>
</dbReference>
<dbReference type="EC" id="3.1.3.56" evidence="1"/>
<dbReference type="Pfam" id="PF22669">
    <property type="entry name" value="Exo_endo_phos2"/>
    <property type="match status" value="1"/>
</dbReference>
<dbReference type="SMART" id="SM00128">
    <property type="entry name" value="IPPc"/>
    <property type="match status" value="1"/>
</dbReference>
<accession>A0A8T2NW40</accession>
<proteinExistence type="inferred from homology"/>
<dbReference type="Proteomes" id="UP000824540">
    <property type="component" value="Unassembled WGS sequence"/>
</dbReference>
<feature type="region of interest" description="Disordered" evidence="3">
    <location>
        <begin position="146"/>
        <end position="193"/>
    </location>
</feature>
<gene>
    <name evidence="5" type="ORF">JZ751_011058</name>
</gene>
<organism evidence="5 6">
    <name type="scientific">Albula glossodonta</name>
    <name type="common">roundjaw bonefish</name>
    <dbReference type="NCBI Taxonomy" id="121402"/>
    <lineage>
        <taxon>Eukaryota</taxon>
        <taxon>Metazoa</taxon>
        <taxon>Chordata</taxon>
        <taxon>Craniata</taxon>
        <taxon>Vertebrata</taxon>
        <taxon>Euteleostomi</taxon>
        <taxon>Actinopterygii</taxon>
        <taxon>Neopterygii</taxon>
        <taxon>Teleostei</taxon>
        <taxon>Albuliformes</taxon>
        <taxon>Albulidae</taxon>
        <taxon>Albula</taxon>
    </lineage>
</organism>
<evidence type="ECO:0000313" key="5">
    <source>
        <dbReference type="EMBL" id="KAG9344389.1"/>
    </source>
</evidence>
<dbReference type="GO" id="GO:0004445">
    <property type="term" value="F:inositol-polyphosphate 5-phosphatase activity"/>
    <property type="evidence" value="ECO:0007669"/>
    <property type="project" value="UniProtKB-EC"/>
</dbReference>
<dbReference type="GO" id="GO:0046856">
    <property type="term" value="P:phosphatidylinositol dephosphorylation"/>
    <property type="evidence" value="ECO:0007669"/>
    <property type="project" value="InterPro"/>
</dbReference>
<comment type="caution">
    <text evidence="5">The sequence shown here is derived from an EMBL/GenBank/DDBJ whole genome shotgun (WGS) entry which is preliminary data.</text>
</comment>
<dbReference type="InterPro" id="IPR036691">
    <property type="entry name" value="Endo/exonu/phosph_ase_sf"/>
</dbReference>
<dbReference type="AlphaFoldDB" id="A0A8T2NW40"/>